<dbReference type="PANTHER" id="PTHR46310:SF7">
    <property type="entry name" value="AMIDASE 1"/>
    <property type="match status" value="1"/>
</dbReference>
<dbReference type="SUPFAM" id="SSF75304">
    <property type="entry name" value="Amidase signature (AS) enzymes"/>
    <property type="match status" value="1"/>
</dbReference>
<dbReference type="PROSITE" id="PS00571">
    <property type="entry name" value="AMIDASES"/>
    <property type="match status" value="1"/>
</dbReference>
<evidence type="ECO:0000259" key="1">
    <source>
        <dbReference type="Pfam" id="PF01425"/>
    </source>
</evidence>
<evidence type="ECO:0000313" key="2">
    <source>
        <dbReference type="EMBL" id="GGJ87294.1"/>
    </source>
</evidence>
<gene>
    <name evidence="2" type="ORF">GCM10011372_27200</name>
</gene>
<dbReference type="Gene3D" id="3.90.1300.10">
    <property type="entry name" value="Amidase signature (AS) domain"/>
    <property type="match status" value="1"/>
</dbReference>
<proteinExistence type="predicted"/>
<name>A0A917PQK0_9MICO</name>
<dbReference type="AlphaFoldDB" id="A0A917PQK0"/>
<dbReference type="InterPro" id="IPR023631">
    <property type="entry name" value="Amidase_dom"/>
</dbReference>
<keyword evidence="3" id="KW-1185">Reference proteome</keyword>
<dbReference type="EMBL" id="BMMD01000016">
    <property type="protein sequence ID" value="GGJ87294.1"/>
    <property type="molecule type" value="Genomic_DNA"/>
</dbReference>
<reference evidence="2" key="2">
    <citation type="submission" date="2020-09" db="EMBL/GenBank/DDBJ databases">
        <authorList>
            <person name="Sun Q."/>
            <person name="Zhou Y."/>
        </authorList>
    </citation>
    <scope>NUCLEOTIDE SEQUENCE</scope>
    <source>
        <strain evidence="2">CGMCC 1.8984</strain>
    </source>
</reference>
<dbReference type="Gene3D" id="3.10.450.50">
    <property type="match status" value="1"/>
</dbReference>
<dbReference type="InterPro" id="IPR036928">
    <property type="entry name" value="AS_sf"/>
</dbReference>
<evidence type="ECO:0000313" key="3">
    <source>
        <dbReference type="Proteomes" id="UP000636956"/>
    </source>
</evidence>
<sequence length="552" mass="56068">MTERMPRPHAAGDGEVPVFLPDGVEAPAGLVEAALGYEAALMADDLESLAEYFAPGPDTLRGDEGGLLVGHDTITRFRGRRGGAPQRRIEALHVRPIDDDHAWLAAVTAPLGGGRGLVGQLWERRDGAWRISAAHVSAPPRAMDPRVWRVVGDPLLGPTGSGPLDGHTIAVKDVIAVEGFALGAGVPAYLAGAAPAPRSAPVLDALRAAGASVRGIAQTDQFAYSIAGRNAAYGTPPNPAVPGAISGGSSSGPASAVAMGHATIGLGTDTAGSIRIPASYQGLWGLRTTHGAISVDGVLPLAPSFDTVGWLTRDGETLAAVTRAAFERMPQQRVDAVRLATAALELPALDAPALVLAPALADSATPEVTRAFAAGLDALRSSGGRVDVLDDDALVAGALDELYEAFRTVQAAEAWAQHGSWITAHPGALGEDIAARFAWAASVTADAEAAARERLAVARTALDAALGDAVLVLPSAASVAPPVDAAGAEIEAIRAATLRITTVAGATGRPALSVPGLMAGGAPIGVCFVGPRGTDLGLVERAQEWATALKHG</sequence>
<protein>
    <recommendedName>
        <fullName evidence="1">Amidase domain-containing protein</fullName>
    </recommendedName>
</protein>
<dbReference type="InterPro" id="IPR020556">
    <property type="entry name" value="Amidase_CS"/>
</dbReference>
<dbReference type="InterPro" id="IPR024507">
    <property type="entry name" value="AtzH-like"/>
</dbReference>
<dbReference type="PANTHER" id="PTHR46310">
    <property type="entry name" value="AMIDASE 1"/>
    <property type="match status" value="1"/>
</dbReference>
<dbReference type="Pfam" id="PF01425">
    <property type="entry name" value="Amidase"/>
    <property type="match status" value="1"/>
</dbReference>
<comment type="caution">
    <text evidence="2">The sequence shown here is derived from an EMBL/GenBank/DDBJ whole genome shotgun (WGS) entry which is preliminary data.</text>
</comment>
<dbReference type="Proteomes" id="UP000636956">
    <property type="component" value="Unassembled WGS sequence"/>
</dbReference>
<dbReference type="RefSeq" id="WP_229662356.1">
    <property type="nucleotide sequence ID" value="NZ_BAABFW010000029.1"/>
</dbReference>
<reference evidence="2" key="1">
    <citation type="journal article" date="2014" name="Int. J. Syst. Evol. Microbiol.">
        <title>Complete genome sequence of Corynebacterium casei LMG S-19264T (=DSM 44701T), isolated from a smear-ripened cheese.</title>
        <authorList>
            <consortium name="US DOE Joint Genome Institute (JGI-PGF)"/>
            <person name="Walter F."/>
            <person name="Albersmeier A."/>
            <person name="Kalinowski J."/>
            <person name="Ruckert C."/>
        </authorList>
    </citation>
    <scope>NUCLEOTIDE SEQUENCE</scope>
    <source>
        <strain evidence="2">CGMCC 1.8984</strain>
    </source>
</reference>
<feature type="domain" description="Amidase" evidence="1">
    <location>
        <begin position="161"/>
        <end position="536"/>
    </location>
</feature>
<organism evidence="2 3">
    <name type="scientific">Agromyces bauzanensis</name>
    <dbReference type="NCBI Taxonomy" id="1308924"/>
    <lineage>
        <taxon>Bacteria</taxon>
        <taxon>Bacillati</taxon>
        <taxon>Actinomycetota</taxon>
        <taxon>Actinomycetes</taxon>
        <taxon>Micrococcales</taxon>
        <taxon>Microbacteriaceae</taxon>
        <taxon>Agromyces</taxon>
    </lineage>
</organism>
<dbReference type="SUPFAM" id="SSF54427">
    <property type="entry name" value="NTF2-like"/>
    <property type="match status" value="1"/>
</dbReference>
<accession>A0A917PQK0</accession>
<dbReference type="InterPro" id="IPR032710">
    <property type="entry name" value="NTF2-like_dom_sf"/>
</dbReference>
<dbReference type="Pfam" id="PF11533">
    <property type="entry name" value="AtzH-like"/>
    <property type="match status" value="1"/>
</dbReference>